<sequence>MTAIGRQTVWRWPPMSFNAWSLKDQPALEKHTRAARSRRGVYFDRSERDEEDDLNDMCGCADNESAH</sequence>
<organism evidence="2 3">
    <name type="scientific">Ancylostoma ceylanicum</name>
    <dbReference type="NCBI Taxonomy" id="53326"/>
    <lineage>
        <taxon>Eukaryota</taxon>
        <taxon>Metazoa</taxon>
        <taxon>Ecdysozoa</taxon>
        <taxon>Nematoda</taxon>
        <taxon>Chromadorea</taxon>
        <taxon>Rhabditida</taxon>
        <taxon>Rhabditina</taxon>
        <taxon>Rhabditomorpha</taxon>
        <taxon>Strongyloidea</taxon>
        <taxon>Ancylostomatidae</taxon>
        <taxon>Ancylostomatinae</taxon>
        <taxon>Ancylostoma</taxon>
    </lineage>
</organism>
<evidence type="ECO:0000313" key="3">
    <source>
        <dbReference type="Proteomes" id="UP000024635"/>
    </source>
</evidence>
<dbReference type="EMBL" id="JARK01001395">
    <property type="protein sequence ID" value="EYC09583.1"/>
    <property type="molecule type" value="Genomic_DNA"/>
</dbReference>
<protein>
    <submittedName>
        <fullName evidence="2">Uncharacterized protein</fullName>
    </submittedName>
</protein>
<gene>
    <name evidence="2" type="primary">Acey_s0059.g2950</name>
    <name evidence="2" type="ORF">Y032_0059g2950</name>
</gene>
<name>A0A016U4R7_9BILA</name>
<feature type="region of interest" description="Disordered" evidence="1">
    <location>
        <begin position="44"/>
        <end position="67"/>
    </location>
</feature>
<comment type="caution">
    <text evidence="2">The sequence shown here is derived from an EMBL/GenBank/DDBJ whole genome shotgun (WGS) entry which is preliminary data.</text>
</comment>
<reference evidence="3" key="1">
    <citation type="journal article" date="2015" name="Nat. Genet.">
        <title>The genome and transcriptome of the zoonotic hookworm Ancylostoma ceylanicum identify infection-specific gene families.</title>
        <authorList>
            <person name="Schwarz E.M."/>
            <person name="Hu Y."/>
            <person name="Antoshechkin I."/>
            <person name="Miller M.M."/>
            <person name="Sternberg P.W."/>
            <person name="Aroian R.V."/>
        </authorList>
    </citation>
    <scope>NUCLEOTIDE SEQUENCE</scope>
    <source>
        <strain evidence="3">HY135</strain>
    </source>
</reference>
<dbReference type="Proteomes" id="UP000024635">
    <property type="component" value="Unassembled WGS sequence"/>
</dbReference>
<keyword evidence="3" id="KW-1185">Reference proteome</keyword>
<dbReference type="AlphaFoldDB" id="A0A016U4R7"/>
<proteinExistence type="predicted"/>
<evidence type="ECO:0000313" key="2">
    <source>
        <dbReference type="EMBL" id="EYC09583.1"/>
    </source>
</evidence>
<evidence type="ECO:0000256" key="1">
    <source>
        <dbReference type="SAM" id="MobiDB-lite"/>
    </source>
</evidence>
<accession>A0A016U4R7</accession>